<protein>
    <submittedName>
        <fullName evidence="1">Uncharacterized protein</fullName>
    </submittedName>
</protein>
<dbReference type="AlphaFoldDB" id="A0A0F9IUB0"/>
<gene>
    <name evidence="1" type="ORF">LCGC14_1536910</name>
</gene>
<accession>A0A0F9IUB0</accession>
<reference evidence="1" key="1">
    <citation type="journal article" date="2015" name="Nature">
        <title>Complex archaea that bridge the gap between prokaryotes and eukaryotes.</title>
        <authorList>
            <person name="Spang A."/>
            <person name="Saw J.H."/>
            <person name="Jorgensen S.L."/>
            <person name="Zaremba-Niedzwiedzka K."/>
            <person name="Martijn J."/>
            <person name="Lind A.E."/>
            <person name="van Eijk R."/>
            <person name="Schleper C."/>
            <person name="Guy L."/>
            <person name="Ettema T.J."/>
        </authorList>
    </citation>
    <scope>NUCLEOTIDE SEQUENCE</scope>
</reference>
<dbReference type="EMBL" id="LAZR01011585">
    <property type="protein sequence ID" value="KKM60923.1"/>
    <property type="molecule type" value="Genomic_DNA"/>
</dbReference>
<organism evidence="1">
    <name type="scientific">marine sediment metagenome</name>
    <dbReference type="NCBI Taxonomy" id="412755"/>
    <lineage>
        <taxon>unclassified sequences</taxon>
        <taxon>metagenomes</taxon>
        <taxon>ecological metagenomes</taxon>
    </lineage>
</organism>
<sequence>MEQISLNGDEWAVDERCIVHAAGNQFQISIKKDMVEKLKLGARDIIKIYAKKEGHIEKEAREIKNNFKREDRTQ</sequence>
<evidence type="ECO:0000313" key="1">
    <source>
        <dbReference type="EMBL" id="KKM60923.1"/>
    </source>
</evidence>
<proteinExistence type="predicted"/>
<name>A0A0F9IUB0_9ZZZZ</name>
<comment type="caution">
    <text evidence="1">The sequence shown here is derived from an EMBL/GenBank/DDBJ whole genome shotgun (WGS) entry which is preliminary data.</text>
</comment>